<evidence type="ECO:0000313" key="2">
    <source>
        <dbReference type="Proteomes" id="UP000595053"/>
    </source>
</evidence>
<accession>A0A7M1QRZ2</accession>
<gene>
    <name evidence="1" type="ORF">INS88_06435</name>
</gene>
<protein>
    <submittedName>
        <fullName evidence="1">Uncharacterized protein</fullName>
    </submittedName>
</protein>
<sequence>MWPVKNRMREWHSCKLMVYPGIQGRGVVLSMLNQFVELGANPFAPSNADPAWTRGLPVCPFPSLLPPAVGASAASSALSTVVGQTTGGVFPEAPPPTFEAVTAFVRRYQDAAIAWIGAALDAGVVTSDMVLRAVSDFTVGYAFSSFELRAVDSLATPSQRSTADVLLSRLLALPSLESWQGRPRSAHVHTARSAATRKVFADVPVIDNYEWWVTSQIPIPSWVAYDRVDATVFADDVPHSPPGAIESTCEVFGDDAGDIAVDHPYAHLREDLRVFEIESIADIGELVERYPARFADADRTMRLAPEWAGIMAPIEFVIDWVRLGADYDGVRLSVPAALAVAYVPVRVETAAGHGTAMITGWTPGSTVYLVDPTDRRLAPGR</sequence>
<dbReference type="EMBL" id="CP063213">
    <property type="protein sequence ID" value="QOR44932.1"/>
    <property type="molecule type" value="Genomic_DNA"/>
</dbReference>
<evidence type="ECO:0000313" key="1">
    <source>
        <dbReference type="EMBL" id="QOR44932.1"/>
    </source>
</evidence>
<reference evidence="1 2" key="1">
    <citation type="submission" date="2020-10" db="EMBL/GenBank/DDBJ databases">
        <title>Trueperella pecoris sp. nov. isolated from bovine and porcine specimens.</title>
        <authorList>
            <person name="Schoenecker L."/>
            <person name="Schnydrig P."/>
            <person name="Brodard I."/>
            <person name="Thomann A."/>
            <person name="Hemphill A."/>
            <person name="Rodriguez-Campos S."/>
            <person name="Perreten V."/>
            <person name="Jores J."/>
            <person name="Kittl S."/>
        </authorList>
    </citation>
    <scope>NUCLEOTIDE SEQUENCE [LARGE SCALE GENOMIC DNA]</scope>
    <source>
        <strain evidence="1 2">15A0121</strain>
    </source>
</reference>
<accession>A0A8A5U362</accession>
<dbReference type="RefSeq" id="WP_197550733.1">
    <property type="nucleotide sequence ID" value="NZ_CP063213.1"/>
</dbReference>
<dbReference type="AlphaFoldDB" id="A0A7M1QRZ2"/>
<proteinExistence type="predicted"/>
<keyword evidence="2" id="KW-1185">Reference proteome</keyword>
<organism evidence="1 2">
    <name type="scientific">Trueperella pecoris</name>
    <dbReference type="NCBI Taxonomy" id="2733571"/>
    <lineage>
        <taxon>Bacteria</taxon>
        <taxon>Bacillati</taxon>
        <taxon>Actinomycetota</taxon>
        <taxon>Actinomycetes</taxon>
        <taxon>Actinomycetales</taxon>
        <taxon>Actinomycetaceae</taxon>
        <taxon>Trueperella</taxon>
    </lineage>
</organism>
<dbReference type="Proteomes" id="UP000595053">
    <property type="component" value="Chromosome"/>
</dbReference>
<name>A0A7M1QRZ2_9ACTO</name>